<dbReference type="UniPathway" id="UPA00219"/>
<name>A0A377I875_AVIPA</name>
<evidence type="ECO:0000256" key="7">
    <source>
        <dbReference type="PROSITE-ProRule" id="PRU01373"/>
    </source>
</evidence>
<dbReference type="GO" id="GO:0004180">
    <property type="term" value="F:carboxypeptidase activity"/>
    <property type="evidence" value="ECO:0007669"/>
    <property type="project" value="UniProtKB-KW"/>
</dbReference>
<evidence type="ECO:0000256" key="6">
    <source>
        <dbReference type="ARBA" id="ARBA00023316"/>
    </source>
</evidence>
<dbReference type="RefSeq" id="WP_017806223.1">
    <property type="nucleotide sequence ID" value="NZ_PQVK01000137.1"/>
</dbReference>
<reference evidence="9 10" key="1">
    <citation type="submission" date="2018-06" db="EMBL/GenBank/DDBJ databases">
        <authorList>
            <consortium name="Pathogen Informatics"/>
            <person name="Doyle S."/>
        </authorList>
    </citation>
    <scope>NUCLEOTIDE SEQUENCE [LARGE SCALE GENOMIC DNA]</scope>
    <source>
        <strain evidence="9 10">NCTC11296</strain>
    </source>
</reference>
<dbReference type="PROSITE" id="PS52029">
    <property type="entry name" value="LD_TPASE"/>
    <property type="match status" value="1"/>
</dbReference>
<dbReference type="EMBL" id="UGHK01000002">
    <property type="protein sequence ID" value="STO71476.1"/>
    <property type="molecule type" value="Genomic_DNA"/>
</dbReference>
<feature type="active site" description="Nucleophile" evidence="7">
    <location>
        <position position="408"/>
    </location>
</feature>
<keyword evidence="5 7" id="KW-0573">Peptidoglycan synthesis</keyword>
<comment type="similarity">
    <text evidence="2">Belongs to the YkuD family.</text>
</comment>
<gene>
    <name evidence="9" type="ORF">NCTC11296_01379</name>
</gene>
<protein>
    <submittedName>
        <fullName evidence="9">Carboxypeptidase</fullName>
    </submittedName>
</protein>
<dbReference type="GO" id="GO:0071555">
    <property type="term" value="P:cell wall organization"/>
    <property type="evidence" value="ECO:0007669"/>
    <property type="project" value="UniProtKB-UniRule"/>
</dbReference>
<keyword evidence="6 7" id="KW-0961">Cell wall biogenesis/degradation</keyword>
<evidence type="ECO:0000256" key="2">
    <source>
        <dbReference type="ARBA" id="ARBA00005992"/>
    </source>
</evidence>
<evidence type="ECO:0000256" key="3">
    <source>
        <dbReference type="ARBA" id="ARBA00022679"/>
    </source>
</evidence>
<organism evidence="9 10">
    <name type="scientific">Avibacterium paragallinarum</name>
    <name type="common">Haemophilus gallinarum</name>
    <dbReference type="NCBI Taxonomy" id="728"/>
    <lineage>
        <taxon>Bacteria</taxon>
        <taxon>Pseudomonadati</taxon>
        <taxon>Pseudomonadota</taxon>
        <taxon>Gammaproteobacteria</taxon>
        <taxon>Pasteurellales</taxon>
        <taxon>Pasteurellaceae</taxon>
        <taxon>Avibacterium</taxon>
    </lineage>
</organism>
<dbReference type="Pfam" id="PF03734">
    <property type="entry name" value="YkuD"/>
    <property type="match status" value="1"/>
</dbReference>
<keyword evidence="9" id="KW-0378">Hydrolase</keyword>
<accession>A0A377I875</accession>
<dbReference type="Gene3D" id="2.40.440.10">
    <property type="entry name" value="L,D-transpeptidase catalytic domain-like"/>
    <property type="match status" value="1"/>
</dbReference>
<keyword evidence="9" id="KW-0121">Carboxypeptidase</keyword>
<evidence type="ECO:0000256" key="4">
    <source>
        <dbReference type="ARBA" id="ARBA00022960"/>
    </source>
</evidence>
<dbReference type="Pfam" id="PF20142">
    <property type="entry name" value="Scaffold"/>
    <property type="match status" value="1"/>
</dbReference>
<dbReference type="CDD" id="cd16913">
    <property type="entry name" value="YkuD_like"/>
    <property type="match status" value="1"/>
</dbReference>
<dbReference type="GO" id="GO:0009252">
    <property type="term" value="P:peptidoglycan biosynthetic process"/>
    <property type="evidence" value="ECO:0007669"/>
    <property type="project" value="UniProtKB-UniPathway"/>
</dbReference>
<sequence>MGKSLFKFANASVLLGMLYCMGILLCPNTLLAREGEILGQQTPILTNEQLFLEKMVLSEYMKESHSDEKFAREYGQYSEQYLIDLVSSLPVQFKSTITKIYAQNNDILLWNNEAERRFLHDYAALAISGISKHIMIKLSELYQMANRDRLTYDILLTDAFLGYLYYSKNVLKYAQKWLYSSNTYESLLPNENDIQDWLNAVRNNQSLDFILKLGSENTLYRQTLYQLEAIVAAKKLDINQIYKLAINSQRLRILPNFYNGIFVNIPSYQLHYYRDGHLLINSRVIVGKPERKTPVMYSKLANVVVNPPWIPTSRLINEDLVPKIKRDPSYVERNGYTISDKNGKTVDPYSIDWESITSYFPYHIRQAPGDSALGQYKFNMPSTDAIYLHDTPNHSLFKKKNRALSSGCVRVEESAQLANILLKEAGWTTNKTNEVLNTKKTVSARVFSDNPVYLYYVTAWMDNGKLYTAPDIYHYDVVPTDLNNIDWNMVREYLTR</sequence>
<dbReference type="InterPro" id="IPR038063">
    <property type="entry name" value="Transpep_catalytic_dom"/>
</dbReference>
<feature type="domain" description="L,D-TPase catalytic" evidence="8">
    <location>
        <begin position="259"/>
        <end position="432"/>
    </location>
</feature>
<dbReference type="GO" id="GO:0008360">
    <property type="term" value="P:regulation of cell shape"/>
    <property type="evidence" value="ECO:0007669"/>
    <property type="project" value="UniProtKB-UniRule"/>
</dbReference>
<dbReference type="SUPFAM" id="SSF141523">
    <property type="entry name" value="L,D-transpeptidase catalytic domain-like"/>
    <property type="match status" value="1"/>
</dbReference>
<dbReference type="GO" id="GO:0016740">
    <property type="term" value="F:transferase activity"/>
    <property type="evidence" value="ECO:0007669"/>
    <property type="project" value="UniProtKB-KW"/>
</dbReference>
<comment type="pathway">
    <text evidence="1 7">Cell wall biogenesis; peptidoglycan biosynthesis.</text>
</comment>
<evidence type="ECO:0000256" key="5">
    <source>
        <dbReference type="ARBA" id="ARBA00022984"/>
    </source>
</evidence>
<dbReference type="AlphaFoldDB" id="A0A377I875"/>
<proteinExistence type="inferred from homology"/>
<dbReference type="PANTHER" id="PTHR41533">
    <property type="entry name" value="L,D-TRANSPEPTIDASE HI_1667-RELATED"/>
    <property type="match status" value="1"/>
</dbReference>
<dbReference type="InterPro" id="IPR045380">
    <property type="entry name" value="LD_TPept_scaffold_dom"/>
</dbReference>
<keyword evidence="9" id="KW-0645">Protease</keyword>
<dbReference type="PANTHER" id="PTHR41533:SF1">
    <property type="entry name" value="L,D-TRANSPEPTIDASE YCBB-RELATED"/>
    <property type="match status" value="1"/>
</dbReference>
<evidence type="ECO:0000313" key="9">
    <source>
        <dbReference type="EMBL" id="STO71476.1"/>
    </source>
</evidence>
<evidence type="ECO:0000259" key="8">
    <source>
        <dbReference type="PROSITE" id="PS52029"/>
    </source>
</evidence>
<dbReference type="Proteomes" id="UP000254465">
    <property type="component" value="Unassembled WGS sequence"/>
</dbReference>
<keyword evidence="3" id="KW-0808">Transferase</keyword>
<keyword evidence="4 7" id="KW-0133">Cell shape</keyword>
<dbReference type="InterPro" id="IPR005490">
    <property type="entry name" value="LD_TPept_cat_dom"/>
</dbReference>
<evidence type="ECO:0000256" key="1">
    <source>
        <dbReference type="ARBA" id="ARBA00004752"/>
    </source>
</evidence>
<dbReference type="InterPro" id="IPR052905">
    <property type="entry name" value="LD-transpeptidase_YkuD-like"/>
</dbReference>
<feature type="active site" description="Proton donor/acceptor" evidence="7">
    <location>
        <position position="389"/>
    </location>
</feature>
<evidence type="ECO:0000313" key="10">
    <source>
        <dbReference type="Proteomes" id="UP000254465"/>
    </source>
</evidence>